<organism evidence="1 2">
    <name type="scientific">Brevibacillus fulvus</name>
    <dbReference type="NCBI Taxonomy" id="1125967"/>
    <lineage>
        <taxon>Bacteria</taxon>
        <taxon>Bacillati</taxon>
        <taxon>Bacillota</taxon>
        <taxon>Bacilli</taxon>
        <taxon>Bacillales</taxon>
        <taxon>Paenibacillaceae</taxon>
        <taxon>Brevibacillus</taxon>
    </lineage>
</organism>
<comment type="caution">
    <text evidence="1">The sequence shown here is derived from an EMBL/GenBank/DDBJ whole genome shotgun (WGS) entry which is preliminary data.</text>
</comment>
<protein>
    <recommendedName>
        <fullName evidence="3">C2H2-type domain-containing protein</fullName>
    </recommendedName>
</protein>
<evidence type="ECO:0000313" key="1">
    <source>
        <dbReference type="EMBL" id="MBM7592269.1"/>
    </source>
</evidence>
<dbReference type="Proteomes" id="UP000717624">
    <property type="component" value="Unassembled WGS sequence"/>
</dbReference>
<keyword evidence="2" id="KW-1185">Reference proteome</keyword>
<dbReference type="AlphaFoldDB" id="A0A938Y1L6"/>
<dbReference type="EMBL" id="JAFBEB010000022">
    <property type="protein sequence ID" value="MBM7592269.1"/>
    <property type="molecule type" value="Genomic_DNA"/>
</dbReference>
<reference evidence="1" key="1">
    <citation type="submission" date="2021-01" db="EMBL/GenBank/DDBJ databases">
        <title>Genomic Encyclopedia of Type Strains, Phase IV (KMG-IV): sequencing the most valuable type-strain genomes for metagenomic binning, comparative biology and taxonomic classification.</title>
        <authorList>
            <person name="Goeker M."/>
        </authorList>
    </citation>
    <scope>NUCLEOTIDE SEQUENCE</scope>
    <source>
        <strain evidence="1">DSM 25523</strain>
    </source>
</reference>
<evidence type="ECO:0000313" key="2">
    <source>
        <dbReference type="Proteomes" id="UP000717624"/>
    </source>
</evidence>
<accession>A0A938Y1L6</accession>
<sequence length="61" mass="6938">MYCCPNCLKTFEETTTLFDHLSSCKDDSEMKKILWGGQSHGTKAFQFVSEAEQESEPVEQS</sequence>
<name>A0A938Y1L6_9BACL</name>
<evidence type="ECO:0008006" key="3">
    <source>
        <dbReference type="Google" id="ProtNLM"/>
    </source>
</evidence>
<proteinExistence type="predicted"/>
<gene>
    <name evidence="1" type="ORF">JOD01_003931</name>
</gene>